<proteinExistence type="predicted"/>
<evidence type="ECO:0000313" key="1">
    <source>
        <dbReference type="EMBL" id="MEQ2309239.1"/>
    </source>
</evidence>
<dbReference type="EMBL" id="JAHRIP010071676">
    <property type="protein sequence ID" value="MEQ2309239.1"/>
    <property type="molecule type" value="Genomic_DNA"/>
</dbReference>
<name>A0ABV0ZSL0_9TELE</name>
<dbReference type="Proteomes" id="UP001469553">
    <property type="component" value="Unassembled WGS sequence"/>
</dbReference>
<sequence length="99" mass="11605">MCDFVIFSPIDFSTTGYPTLPNSSLQHLPRILTKEKQGATKVFSREKGVKAQRKNKSWDKCWLGGNSEGWSKATVWKNYFPYNRPRYRGWTMKLKHLSF</sequence>
<accession>A0ABV0ZSL0</accession>
<gene>
    <name evidence="1" type="ORF">AMECASPLE_036573</name>
</gene>
<comment type="caution">
    <text evidence="1">The sequence shown here is derived from an EMBL/GenBank/DDBJ whole genome shotgun (WGS) entry which is preliminary data.</text>
</comment>
<organism evidence="1 2">
    <name type="scientific">Ameca splendens</name>
    <dbReference type="NCBI Taxonomy" id="208324"/>
    <lineage>
        <taxon>Eukaryota</taxon>
        <taxon>Metazoa</taxon>
        <taxon>Chordata</taxon>
        <taxon>Craniata</taxon>
        <taxon>Vertebrata</taxon>
        <taxon>Euteleostomi</taxon>
        <taxon>Actinopterygii</taxon>
        <taxon>Neopterygii</taxon>
        <taxon>Teleostei</taxon>
        <taxon>Neoteleostei</taxon>
        <taxon>Acanthomorphata</taxon>
        <taxon>Ovalentaria</taxon>
        <taxon>Atherinomorphae</taxon>
        <taxon>Cyprinodontiformes</taxon>
        <taxon>Goodeidae</taxon>
        <taxon>Ameca</taxon>
    </lineage>
</organism>
<evidence type="ECO:0000313" key="2">
    <source>
        <dbReference type="Proteomes" id="UP001469553"/>
    </source>
</evidence>
<reference evidence="1 2" key="1">
    <citation type="submission" date="2021-06" db="EMBL/GenBank/DDBJ databases">
        <authorList>
            <person name="Palmer J.M."/>
        </authorList>
    </citation>
    <scope>NUCLEOTIDE SEQUENCE [LARGE SCALE GENOMIC DNA]</scope>
    <source>
        <strain evidence="1 2">AS_MEX2019</strain>
        <tissue evidence="1">Muscle</tissue>
    </source>
</reference>
<protein>
    <submittedName>
        <fullName evidence="1">Uncharacterized protein</fullName>
    </submittedName>
</protein>
<keyword evidence="2" id="KW-1185">Reference proteome</keyword>